<reference evidence="3" key="1">
    <citation type="journal article" date="2010" name="Genome Res.">
        <title>Population genomic sequencing of Coccidioides fungi reveals recent hybridization and transposon control.</title>
        <authorList>
            <person name="Neafsey D.E."/>
            <person name="Barker B.M."/>
            <person name="Sharpton T.J."/>
            <person name="Stajich J.E."/>
            <person name="Park D.J."/>
            <person name="Whiston E."/>
            <person name="Hung C.-Y."/>
            <person name="McMahan C."/>
            <person name="White J."/>
            <person name="Sykes S."/>
            <person name="Heiman D."/>
            <person name="Young S."/>
            <person name="Zeng Q."/>
            <person name="Abouelleil A."/>
            <person name="Aftuck L."/>
            <person name="Bessette D."/>
            <person name="Brown A."/>
            <person name="FitzGerald M."/>
            <person name="Lui A."/>
            <person name="Macdonald J.P."/>
            <person name="Priest M."/>
            <person name="Orbach M.J."/>
            <person name="Galgiani J.N."/>
            <person name="Kirkland T.N."/>
            <person name="Cole G.T."/>
            <person name="Birren B.W."/>
            <person name="Henn M.R."/>
            <person name="Taylor J.W."/>
            <person name="Rounsley S.D."/>
        </authorList>
    </citation>
    <scope>NUCLEOTIDE SEQUENCE [LARGE SCALE GENOMIC DNA]</scope>
    <source>
        <strain evidence="3">RMSCC 2394</strain>
    </source>
</reference>
<dbReference type="EMBL" id="DS028101">
    <property type="protein sequence ID" value="KMP10206.1"/>
    <property type="molecule type" value="Genomic_DNA"/>
</dbReference>
<sequence>MDPFRFYDPAAVDKKKQRRKHTNRGKASAEPLPASPLFPPPPLQVSTGVPFLTCVATTVGDRSEYTLSREPHDHHSQGQVDPMRNSSEAETSLLIKAEPGVETETSAIAQDPSYFGSGGSHDNPIVLDEDVSTVESIETRCSGDRIQCRRSSLGGVENASTNSLAAGLPLEQPPVLDRGSPNAVPVYPSHD</sequence>
<proteinExistence type="predicted"/>
<gene>
    <name evidence="2" type="ORF">CIRG_09887</name>
</gene>
<protein>
    <submittedName>
        <fullName evidence="2">Uncharacterized protein</fullName>
    </submittedName>
</protein>
<feature type="region of interest" description="Disordered" evidence="1">
    <location>
        <begin position="152"/>
        <end position="191"/>
    </location>
</feature>
<evidence type="ECO:0000256" key="1">
    <source>
        <dbReference type="SAM" id="MobiDB-lite"/>
    </source>
</evidence>
<feature type="region of interest" description="Disordered" evidence="1">
    <location>
        <begin position="1"/>
        <end position="41"/>
    </location>
</feature>
<feature type="region of interest" description="Disordered" evidence="1">
    <location>
        <begin position="63"/>
        <end position="90"/>
    </location>
</feature>
<dbReference type="Proteomes" id="UP000054565">
    <property type="component" value="Unassembled WGS sequence"/>
</dbReference>
<evidence type="ECO:0000313" key="3">
    <source>
        <dbReference type="Proteomes" id="UP000054565"/>
    </source>
</evidence>
<evidence type="ECO:0000313" key="2">
    <source>
        <dbReference type="EMBL" id="KMP10206.1"/>
    </source>
</evidence>
<name>A0A0J6YNG2_COCIT</name>
<organism evidence="2 3">
    <name type="scientific">Coccidioides immitis RMSCC 2394</name>
    <dbReference type="NCBI Taxonomy" id="404692"/>
    <lineage>
        <taxon>Eukaryota</taxon>
        <taxon>Fungi</taxon>
        <taxon>Dikarya</taxon>
        <taxon>Ascomycota</taxon>
        <taxon>Pezizomycotina</taxon>
        <taxon>Eurotiomycetes</taxon>
        <taxon>Eurotiomycetidae</taxon>
        <taxon>Onygenales</taxon>
        <taxon>Onygenaceae</taxon>
        <taxon>Coccidioides</taxon>
    </lineage>
</organism>
<dbReference type="AlphaFoldDB" id="A0A0J6YNG2"/>
<feature type="compositionally biased region" description="Basic residues" evidence="1">
    <location>
        <begin position="15"/>
        <end position="24"/>
    </location>
</feature>
<accession>A0A0J6YNG2</accession>
<feature type="compositionally biased region" description="Basic and acidic residues" evidence="1">
    <location>
        <begin position="63"/>
        <end position="76"/>
    </location>
</feature>